<evidence type="ECO:0000313" key="4">
    <source>
        <dbReference type="Proteomes" id="UP000678281"/>
    </source>
</evidence>
<dbReference type="InterPro" id="IPR036291">
    <property type="entry name" value="NAD(P)-bd_dom_sf"/>
</dbReference>
<gene>
    <name evidence="3" type="ORF">KD146_02580</name>
</gene>
<dbReference type="GO" id="GO:0000166">
    <property type="term" value="F:nucleotide binding"/>
    <property type="evidence" value="ECO:0007669"/>
    <property type="project" value="InterPro"/>
</dbReference>
<feature type="domain" description="Gfo/Idh/MocA-like oxidoreductase N-terminal" evidence="1">
    <location>
        <begin position="5"/>
        <end position="122"/>
    </location>
</feature>
<comment type="caution">
    <text evidence="3">The sequence shown here is derived from an EMBL/GenBank/DDBJ whole genome shotgun (WGS) entry which is preliminary data.</text>
</comment>
<dbReference type="PANTHER" id="PTHR43708:SF8">
    <property type="entry name" value="OXIDOREDUCTASE"/>
    <property type="match status" value="1"/>
</dbReference>
<keyword evidence="4" id="KW-1185">Reference proteome</keyword>
<dbReference type="SUPFAM" id="SSF55347">
    <property type="entry name" value="Glyceraldehyde-3-phosphate dehydrogenase-like, C-terminal domain"/>
    <property type="match status" value="1"/>
</dbReference>
<evidence type="ECO:0000259" key="1">
    <source>
        <dbReference type="Pfam" id="PF01408"/>
    </source>
</evidence>
<evidence type="ECO:0000259" key="2">
    <source>
        <dbReference type="Pfam" id="PF22725"/>
    </source>
</evidence>
<dbReference type="Pfam" id="PF01408">
    <property type="entry name" value="GFO_IDH_MocA"/>
    <property type="match status" value="1"/>
</dbReference>
<dbReference type="Proteomes" id="UP000678281">
    <property type="component" value="Unassembled WGS sequence"/>
</dbReference>
<dbReference type="InterPro" id="IPR000683">
    <property type="entry name" value="Gfo/Idh/MocA-like_OxRdtase_N"/>
</dbReference>
<dbReference type="EMBL" id="JAGXTP010000001">
    <property type="protein sequence ID" value="MBS3847575.1"/>
    <property type="molecule type" value="Genomic_DNA"/>
</dbReference>
<dbReference type="Gene3D" id="3.40.50.720">
    <property type="entry name" value="NAD(P)-binding Rossmann-like Domain"/>
    <property type="match status" value="1"/>
</dbReference>
<sequence>MTQKLRVATLGNGYFSQFHHRAWRRIPQVTLVATCDRDAALAQQTAGQFEIEQAYDQLDAMLDNVTIDLLDVIAPPAVHLRAIKAAAARGINVICQKPFCGDLATAEQAVEIARAADIKLIVHENFRFQPWYHAISMLLASGELGAVFSATFRLRPGDGGGPDAYLARQPYFRDMKRFMVHETGIHIVDVFRFLFGEVRTVSAKLRRLNPVIAGEDAGLVVLEMDNGVLATLDANRLSDHPAENRRLTMGEMLIEAEHGSIALNGDGEISIRRLGTNQSQPLPYTWRDEDFGGDCVFRLQRAVVDSLLSDLPPVNLAAAYLNNLRIEDAVYESDQQGRTIAVFAA</sequence>
<dbReference type="Pfam" id="PF22725">
    <property type="entry name" value="GFO_IDH_MocA_C3"/>
    <property type="match status" value="1"/>
</dbReference>
<dbReference type="PANTHER" id="PTHR43708">
    <property type="entry name" value="CONSERVED EXPRESSED OXIDOREDUCTASE (EUROFUNG)"/>
    <property type="match status" value="1"/>
</dbReference>
<dbReference type="SUPFAM" id="SSF51735">
    <property type="entry name" value="NAD(P)-binding Rossmann-fold domains"/>
    <property type="match status" value="1"/>
</dbReference>
<name>A0A942E921_9HYPH</name>
<evidence type="ECO:0000313" key="3">
    <source>
        <dbReference type="EMBL" id="MBS3847575.1"/>
    </source>
</evidence>
<organism evidence="3 4">
    <name type="scientific">Devosia litorisediminis</name>
    <dbReference type="NCBI Taxonomy" id="2829817"/>
    <lineage>
        <taxon>Bacteria</taxon>
        <taxon>Pseudomonadati</taxon>
        <taxon>Pseudomonadota</taxon>
        <taxon>Alphaproteobacteria</taxon>
        <taxon>Hyphomicrobiales</taxon>
        <taxon>Devosiaceae</taxon>
        <taxon>Devosia</taxon>
    </lineage>
</organism>
<accession>A0A942E921</accession>
<proteinExistence type="predicted"/>
<feature type="domain" description="GFO/IDH/MocA-like oxidoreductase" evidence="2">
    <location>
        <begin position="134"/>
        <end position="245"/>
    </location>
</feature>
<dbReference type="Gene3D" id="3.30.360.10">
    <property type="entry name" value="Dihydrodipicolinate Reductase, domain 2"/>
    <property type="match status" value="1"/>
</dbReference>
<reference evidence="3" key="1">
    <citation type="submission" date="2021-04" db="EMBL/GenBank/DDBJ databases">
        <title>Devosia litorisediminis sp. nov., isolated from a sand dune.</title>
        <authorList>
            <person name="Park S."/>
            <person name="Yoon J.-H."/>
        </authorList>
    </citation>
    <scope>NUCLEOTIDE SEQUENCE</scope>
    <source>
        <strain evidence="3">BSSL-BM10</strain>
    </source>
</reference>
<dbReference type="InterPro" id="IPR055170">
    <property type="entry name" value="GFO_IDH_MocA-like_dom"/>
</dbReference>
<dbReference type="AlphaFoldDB" id="A0A942E921"/>
<dbReference type="InterPro" id="IPR051317">
    <property type="entry name" value="Gfo/Idh/MocA_oxidoreduct"/>
</dbReference>
<dbReference type="RefSeq" id="WP_212657187.1">
    <property type="nucleotide sequence ID" value="NZ_JAGXTP010000001.1"/>
</dbReference>
<protein>
    <submittedName>
        <fullName evidence="3">Gfo/Idh/MocA family oxidoreductase</fullName>
    </submittedName>
</protein>